<dbReference type="InterPro" id="IPR022128">
    <property type="entry name" value="FhaA_N"/>
</dbReference>
<dbReference type="SUPFAM" id="SSF49879">
    <property type="entry name" value="SMAD/FHA domain"/>
    <property type="match status" value="1"/>
</dbReference>
<dbReference type="InterPro" id="IPR000253">
    <property type="entry name" value="FHA_dom"/>
</dbReference>
<dbReference type="Pfam" id="PF00498">
    <property type="entry name" value="FHA"/>
    <property type="match status" value="1"/>
</dbReference>
<gene>
    <name evidence="4" type="primary">fhaA</name>
    <name evidence="4" type="ORF">GCM10009755_00980</name>
</gene>
<dbReference type="SMART" id="SM00240">
    <property type="entry name" value="FHA"/>
    <property type="match status" value="1"/>
</dbReference>
<dbReference type="Gene3D" id="2.60.200.20">
    <property type="match status" value="1"/>
</dbReference>
<dbReference type="PANTHER" id="PTHR23308">
    <property type="entry name" value="NUCLEAR INHIBITOR OF PROTEIN PHOSPHATASE-1"/>
    <property type="match status" value="1"/>
</dbReference>
<dbReference type="EMBL" id="BAAANO010000002">
    <property type="protein sequence ID" value="GAA1997688.1"/>
    <property type="molecule type" value="Genomic_DNA"/>
</dbReference>
<keyword evidence="5" id="KW-1185">Reference proteome</keyword>
<name>A0ABN2T311_9MICO</name>
<dbReference type="InterPro" id="IPR050923">
    <property type="entry name" value="Cell_Proc_Reg/RNA_Proc"/>
</dbReference>
<evidence type="ECO:0000313" key="5">
    <source>
        <dbReference type="Proteomes" id="UP001500755"/>
    </source>
</evidence>
<proteinExistence type="predicted"/>
<dbReference type="RefSeq" id="WP_344305936.1">
    <property type="nucleotide sequence ID" value="NZ_BAAANO010000002.1"/>
</dbReference>
<accession>A0ABN2T311</accession>
<dbReference type="Pfam" id="PF12401">
    <property type="entry name" value="FhaA_N"/>
    <property type="match status" value="1"/>
</dbReference>
<feature type="domain" description="FHA" evidence="3">
    <location>
        <begin position="246"/>
        <end position="296"/>
    </location>
</feature>
<keyword evidence="1" id="KW-0597">Phosphoprotein</keyword>
<evidence type="ECO:0000256" key="2">
    <source>
        <dbReference type="SAM" id="MobiDB-lite"/>
    </source>
</evidence>
<dbReference type="Gene3D" id="3.30.2320.60">
    <property type="entry name" value="FhaA, phosphopeptide-binding domain (DUF3662)"/>
    <property type="match status" value="1"/>
</dbReference>
<comment type="caution">
    <text evidence="4">The sequence shown here is derived from an EMBL/GenBank/DDBJ whole genome shotgun (WGS) entry which is preliminary data.</text>
</comment>
<dbReference type="InterPro" id="IPR008984">
    <property type="entry name" value="SMAD_FHA_dom_sf"/>
</dbReference>
<feature type="compositionally biased region" description="Low complexity" evidence="2">
    <location>
        <begin position="179"/>
        <end position="214"/>
    </location>
</feature>
<evidence type="ECO:0000259" key="3">
    <source>
        <dbReference type="PROSITE" id="PS50006"/>
    </source>
</evidence>
<dbReference type="CDD" id="cd00060">
    <property type="entry name" value="FHA"/>
    <property type="match status" value="1"/>
</dbReference>
<sequence length="324" mass="34207">MGVIDRFEKSIERVVNGALVKAFRSQVEPVELAAALRKEADTRAAVVSRGRVLTANTYVFELSANDYERLEPIAAELLLDLRQVVGDHAVEQGYSFVGPVTVTFEQADDLDTGMYRVRASTKRPDGSAAAQPPNRGGYDPVSRANPIVPEVYAHQAQSTPGDNADTPSDHLPVNPALGAPPVSSNPMPAAAAPSPGSSASPAAGSSASPAAGASHMNPRRGAPSRTRRHYAVRLHGQTHPLEEGTTVFGRSSQAADIVIDDPGASRRHFTITIDGDRATATDLDSTNGTLHAGRRITTIALTDGVELLVGDTPVTFRAYEMGGR</sequence>
<protein>
    <submittedName>
        <fullName evidence="4">Antibiotic biosynthesis regulator FhaA</fullName>
    </submittedName>
</protein>
<dbReference type="Proteomes" id="UP001500755">
    <property type="component" value="Unassembled WGS sequence"/>
</dbReference>
<reference evidence="4 5" key="1">
    <citation type="journal article" date="2019" name="Int. J. Syst. Evol. Microbiol.">
        <title>The Global Catalogue of Microorganisms (GCM) 10K type strain sequencing project: providing services to taxonomists for standard genome sequencing and annotation.</title>
        <authorList>
            <consortium name="The Broad Institute Genomics Platform"/>
            <consortium name="The Broad Institute Genome Sequencing Center for Infectious Disease"/>
            <person name="Wu L."/>
            <person name="Ma J."/>
        </authorList>
    </citation>
    <scope>NUCLEOTIDE SEQUENCE [LARGE SCALE GENOMIC DNA]</scope>
    <source>
        <strain evidence="4 5">JCM 14546</strain>
    </source>
</reference>
<dbReference type="PROSITE" id="PS50006">
    <property type="entry name" value="FHA_DOMAIN"/>
    <property type="match status" value="1"/>
</dbReference>
<dbReference type="InterPro" id="IPR042287">
    <property type="entry name" value="FhaA_N_sf"/>
</dbReference>
<evidence type="ECO:0000313" key="4">
    <source>
        <dbReference type="EMBL" id="GAA1997688.1"/>
    </source>
</evidence>
<feature type="region of interest" description="Disordered" evidence="2">
    <location>
        <begin position="120"/>
        <end position="226"/>
    </location>
</feature>
<evidence type="ECO:0000256" key="1">
    <source>
        <dbReference type="ARBA" id="ARBA00022553"/>
    </source>
</evidence>
<organism evidence="4 5">
    <name type="scientific">Brevibacterium samyangense</name>
    <dbReference type="NCBI Taxonomy" id="366888"/>
    <lineage>
        <taxon>Bacteria</taxon>
        <taxon>Bacillati</taxon>
        <taxon>Actinomycetota</taxon>
        <taxon>Actinomycetes</taxon>
        <taxon>Micrococcales</taxon>
        <taxon>Brevibacteriaceae</taxon>
        <taxon>Brevibacterium</taxon>
    </lineage>
</organism>